<accession>A0A8R7PBD9</accession>
<feature type="signal peptide" evidence="2">
    <location>
        <begin position="1"/>
        <end position="23"/>
    </location>
</feature>
<feature type="domain" description="Cathepsin propeptide inhibitor" evidence="3">
    <location>
        <begin position="37"/>
        <end position="70"/>
    </location>
</feature>
<dbReference type="EnsemblPlants" id="TuG1812G0200001436.01.T01">
    <property type="protein sequence ID" value="TuG1812G0200001436.01.T01.cds280244"/>
    <property type="gene ID" value="TuG1812G0200001436.01"/>
</dbReference>
<organism evidence="4 5">
    <name type="scientific">Triticum urartu</name>
    <name type="common">Red wild einkorn</name>
    <name type="synonym">Crithodium urartu</name>
    <dbReference type="NCBI Taxonomy" id="4572"/>
    <lineage>
        <taxon>Eukaryota</taxon>
        <taxon>Viridiplantae</taxon>
        <taxon>Streptophyta</taxon>
        <taxon>Embryophyta</taxon>
        <taxon>Tracheophyta</taxon>
        <taxon>Spermatophyta</taxon>
        <taxon>Magnoliopsida</taxon>
        <taxon>Liliopsida</taxon>
        <taxon>Poales</taxon>
        <taxon>Poaceae</taxon>
        <taxon>BOP clade</taxon>
        <taxon>Pooideae</taxon>
        <taxon>Triticodae</taxon>
        <taxon>Triticeae</taxon>
        <taxon>Triticinae</taxon>
        <taxon>Triticum</taxon>
    </lineage>
</organism>
<dbReference type="AlphaFoldDB" id="A0A8R7PBD9"/>
<keyword evidence="5" id="KW-1185">Reference proteome</keyword>
<protein>
    <recommendedName>
        <fullName evidence="3">Cathepsin propeptide inhibitor domain-containing protein</fullName>
    </recommendedName>
</protein>
<keyword evidence="2" id="KW-0732">Signal</keyword>
<evidence type="ECO:0000313" key="5">
    <source>
        <dbReference type="Proteomes" id="UP000015106"/>
    </source>
</evidence>
<dbReference type="SUPFAM" id="SSF54001">
    <property type="entry name" value="Cysteine proteinases"/>
    <property type="match status" value="1"/>
</dbReference>
<dbReference type="InterPro" id="IPR013201">
    <property type="entry name" value="Prot_inhib_I29"/>
</dbReference>
<evidence type="ECO:0000313" key="4">
    <source>
        <dbReference type="EnsemblPlants" id="TuG1812G0200001436.01.T01.cds280244"/>
    </source>
</evidence>
<reference evidence="4" key="2">
    <citation type="submission" date="2018-03" db="EMBL/GenBank/DDBJ databases">
        <title>The Triticum urartu genome reveals the dynamic nature of wheat genome evolution.</title>
        <authorList>
            <person name="Ling H."/>
            <person name="Ma B."/>
            <person name="Shi X."/>
            <person name="Liu H."/>
            <person name="Dong L."/>
            <person name="Sun H."/>
            <person name="Cao Y."/>
            <person name="Gao Q."/>
            <person name="Zheng S."/>
            <person name="Li Y."/>
            <person name="Yu Y."/>
            <person name="Du H."/>
            <person name="Qi M."/>
            <person name="Li Y."/>
            <person name="Yu H."/>
            <person name="Cui Y."/>
            <person name="Wang N."/>
            <person name="Chen C."/>
            <person name="Wu H."/>
            <person name="Zhao Y."/>
            <person name="Zhang J."/>
            <person name="Li Y."/>
            <person name="Zhou W."/>
            <person name="Zhang B."/>
            <person name="Hu W."/>
            <person name="Eijk M."/>
            <person name="Tang J."/>
            <person name="Witsenboer H."/>
            <person name="Zhao S."/>
            <person name="Li Z."/>
            <person name="Zhang A."/>
            <person name="Wang D."/>
            <person name="Liang C."/>
        </authorList>
    </citation>
    <scope>NUCLEOTIDE SEQUENCE [LARGE SCALE GENOMIC DNA]</scope>
    <source>
        <strain evidence="4">cv. G1812</strain>
    </source>
</reference>
<feature type="region of interest" description="Disordered" evidence="1">
    <location>
        <begin position="74"/>
        <end position="106"/>
    </location>
</feature>
<evidence type="ECO:0000256" key="1">
    <source>
        <dbReference type="SAM" id="MobiDB-lite"/>
    </source>
</evidence>
<name>A0A8R7PBD9_TRIUA</name>
<dbReference type="InterPro" id="IPR038765">
    <property type="entry name" value="Papain-like_cys_pep_sf"/>
</dbReference>
<proteinExistence type="predicted"/>
<dbReference type="Gramene" id="TuG1812G0200001436.01.T01">
    <property type="protein sequence ID" value="TuG1812G0200001436.01.T01.cds280244"/>
    <property type="gene ID" value="TuG1812G0200001436.01"/>
</dbReference>
<dbReference type="Pfam" id="PF08246">
    <property type="entry name" value="Inhibitor_I29"/>
    <property type="match status" value="1"/>
</dbReference>
<reference evidence="5" key="1">
    <citation type="journal article" date="2013" name="Nature">
        <title>Draft genome of the wheat A-genome progenitor Triticum urartu.</title>
        <authorList>
            <person name="Ling H.Q."/>
            <person name="Zhao S."/>
            <person name="Liu D."/>
            <person name="Wang J."/>
            <person name="Sun H."/>
            <person name="Zhang C."/>
            <person name="Fan H."/>
            <person name="Li D."/>
            <person name="Dong L."/>
            <person name="Tao Y."/>
            <person name="Gao C."/>
            <person name="Wu H."/>
            <person name="Li Y."/>
            <person name="Cui Y."/>
            <person name="Guo X."/>
            <person name="Zheng S."/>
            <person name="Wang B."/>
            <person name="Yu K."/>
            <person name="Liang Q."/>
            <person name="Yang W."/>
            <person name="Lou X."/>
            <person name="Chen J."/>
            <person name="Feng M."/>
            <person name="Jian J."/>
            <person name="Zhang X."/>
            <person name="Luo G."/>
            <person name="Jiang Y."/>
            <person name="Liu J."/>
            <person name="Wang Z."/>
            <person name="Sha Y."/>
            <person name="Zhang B."/>
            <person name="Wu H."/>
            <person name="Tang D."/>
            <person name="Shen Q."/>
            <person name="Xue P."/>
            <person name="Zou S."/>
            <person name="Wang X."/>
            <person name="Liu X."/>
            <person name="Wang F."/>
            <person name="Yang Y."/>
            <person name="An X."/>
            <person name="Dong Z."/>
            <person name="Zhang K."/>
            <person name="Zhang X."/>
            <person name="Luo M.C."/>
            <person name="Dvorak J."/>
            <person name="Tong Y."/>
            <person name="Wang J."/>
            <person name="Yang H."/>
            <person name="Li Z."/>
            <person name="Wang D."/>
            <person name="Zhang A."/>
            <person name="Wang J."/>
        </authorList>
    </citation>
    <scope>NUCLEOTIDE SEQUENCE</scope>
    <source>
        <strain evidence="5">cv. G1812</strain>
    </source>
</reference>
<dbReference type="Gene3D" id="1.10.287.2250">
    <property type="match status" value="1"/>
</dbReference>
<sequence length="106" mass="11758">MAIHRALLLAILACICLCGTVIATRELNNELSMVMKHEKWMAQYGRVYKDATEKTRRFKVFKASVEFIESSMPRLTSSGSASTNSLISPMMSSGQPTQTRGSKKTP</sequence>
<dbReference type="Proteomes" id="UP000015106">
    <property type="component" value="Chromosome 2"/>
</dbReference>
<evidence type="ECO:0000259" key="3">
    <source>
        <dbReference type="Pfam" id="PF08246"/>
    </source>
</evidence>
<reference evidence="4" key="3">
    <citation type="submission" date="2022-06" db="UniProtKB">
        <authorList>
            <consortium name="EnsemblPlants"/>
        </authorList>
    </citation>
    <scope>IDENTIFICATION</scope>
</reference>
<feature type="compositionally biased region" description="Polar residues" evidence="1">
    <location>
        <begin position="74"/>
        <end position="100"/>
    </location>
</feature>
<evidence type="ECO:0000256" key="2">
    <source>
        <dbReference type="SAM" id="SignalP"/>
    </source>
</evidence>
<feature type="chain" id="PRO_5035934306" description="Cathepsin propeptide inhibitor domain-containing protein" evidence="2">
    <location>
        <begin position="24"/>
        <end position="106"/>
    </location>
</feature>